<proteinExistence type="predicted"/>
<gene>
    <name evidence="1" type="ORF">Sjap_018778</name>
</gene>
<name>A0AAP0I8V5_9MAGN</name>
<organism evidence="1 2">
    <name type="scientific">Stephania japonica</name>
    <dbReference type="NCBI Taxonomy" id="461633"/>
    <lineage>
        <taxon>Eukaryota</taxon>
        <taxon>Viridiplantae</taxon>
        <taxon>Streptophyta</taxon>
        <taxon>Embryophyta</taxon>
        <taxon>Tracheophyta</taxon>
        <taxon>Spermatophyta</taxon>
        <taxon>Magnoliopsida</taxon>
        <taxon>Ranunculales</taxon>
        <taxon>Menispermaceae</taxon>
        <taxon>Menispermoideae</taxon>
        <taxon>Cissampelideae</taxon>
        <taxon>Stephania</taxon>
    </lineage>
</organism>
<evidence type="ECO:0000313" key="2">
    <source>
        <dbReference type="Proteomes" id="UP001417504"/>
    </source>
</evidence>
<protein>
    <submittedName>
        <fullName evidence="1">Uncharacterized protein</fullName>
    </submittedName>
</protein>
<comment type="caution">
    <text evidence="1">The sequence shown here is derived from an EMBL/GenBank/DDBJ whole genome shotgun (WGS) entry which is preliminary data.</text>
</comment>
<sequence length="49" mass="5304">MAVDTPRDMHALRNYPSLVPRVTFSLSVSLLQSTCRASIGQTASHTSLS</sequence>
<accession>A0AAP0I8V5</accession>
<dbReference type="Proteomes" id="UP001417504">
    <property type="component" value="Unassembled WGS sequence"/>
</dbReference>
<dbReference type="EMBL" id="JBBNAE010000007">
    <property type="protein sequence ID" value="KAK9110718.1"/>
    <property type="molecule type" value="Genomic_DNA"/>
</dbReference>
<reference evidence="1 2" key="1">
    <citation type="submission" date="2024-01" db="EMBL/GenBank/DDBJ databases">
        <title>Genome assemblies of Stephania.</title>
        <authorList>
            <person name="Yang L."/>
        </authorList>
    </citation>
    <scope>NUCLEOTIDE SEQUENCE [LARGE SCALE GENOMIC DNA]</scope>
    <source>
        <strain evidence="1">QJT</strain>
        <tissue evidence="1">Leaf</tissue>
    </source>
</reference>
<evidence type="ECO:0000313" key="1">
    <source>
        <dbReference type="EMBL" id="KAK9110718.1"/>
    </source>
</evidence>
<keyword evidence="2" id="KW-1185">Reference proteome</keyword>
<dbReference type="AlphaFoldDB" id="A0AAP0I8V5"/>